<keyword evidence="3" id="KW-0285">Flavoprotein</keyword>
<organism evidence="7 8">
    <name type="scientific">Epichloe bromicola</name>
    <dbReference type="NCBI Taxonomy" id="79588"/>
    <lineage>
        <taxon>Eukaryota</taxon>
        <taxon>Fungi</taxon>
        <taxon>Dikarya</taxon>
        <taxon>Ascomycota</taxon>
        <taxon>Pezizomycotina</taxon>
        <taxon>Sordariomycetes</taxon>
        <taxon>Hypocreomycetidae</taxon>
        <taxon>Hypocreales</taxon>
        <taxon>Clavicipitaceae</taxon>
        <taxon>Epichloe</taxon>
    </lineage>
</organism>
<name>A0ABQ0CX13_9HYPO</name>
<comment type="caution">
    <text evidence="7">The sequence shown here is derived from an EMBL/GenBank/DDBJ whole genome shotgun (WGS) entry which is preliminary data.</text>
</comment>
<dbReference type="EMBL" id="BAAFGZ010000343">
    <property type="protein sequence ID" value="GAB0137999.1"/>
    <property type="molecule type" value="Genomic_DNA"/>
</dbReference>
<sequence>MSSSIRVAILGRGLAGASHLHALFNHPHLDVHIFGSAAESKEVGAAIGVARNGLDALDLIGSSAARCLELAGTAAQRGVRFMLAQGEGRNKMIDEVTAGGA</sequence>
<keyword evidence="8" id="KW-1185">Reference proteome</keyword>
<dbReference type="Proteomes" id="UP001562357">
    <property type="component" value="Unassembled WGS sequence"/>
</dbReference>
<evidence type="ECO:0000256" key="3">
    <source>
        <dbReference type="ARBA" id="ARBA00022630"/>
    </source>
</evidence>
<protein>
    <recommendedName>
        <fullName evidence="9">Gfo/Idh/MocA-like oxidoreductase N-terminal domain-containing protein</fullName>
    </recommendedName>
</protein>
<dbReference type="InterPro" id="IPR051104">
    <property type="entry name" value="FAD_monoxygenase"/>
</dbReference>
<evidence type="ECO:0008006" key="9">
    <source>
        <dbReference type="Google" id="ProtNLM"/>
    </source>
</evidence>
<evidence type="ECO:0000256" key="4">
    <source>
        <dbReference type="ARBA" id="ARBA00022827"/>
    </source>
</evidence>
<evidence type="ECO:0000256" key="2">
    <source>
        <dbReference type="ARBA" id="ARBA00007992"/>
    </source>
</evidence>
<evidence type="ECO:0000256" key="1">
    <source>
        <dbReference type="ARBA" id="ARBA00001974"/>
    </source>
</evidence>
<reference evidence="8" key="1">
    <citation type="submission" date="2024-06" db="EMBL/GenBank/DDBJ databases">
        <title>Draft Genome Sequences of Epichloe bromicola Strains Isolated from Elymus ciliaris.</title>
        <authorList>
            <consortium name="Epichloe bromicola genome sequencing consortium"/>
            <person name="Miura A."/>
            <person name="Imano S."/>
            <person name="Ashida A."/>
            <person name="Sato I."/>
            <person name="Chiba S."/>
            <person name="Tanaka A."/>
            <person name="Camagna M."/>
            <person name="Takemoto D."/>
        </authorList>
    </citation>
    <scope>NUCLEOTIDE SEQUENCE [LARGE SCALE GENOMIC DNA]</scope>
    <source>
        <strain evidence="8">DP</strain>
    </source>
</reference>
<evidence type="ECO:0000256" key="5">
    <source>
        <dbReference type="ARBA" id="ARBA00023002"/>
    </source>
</evidence>
<evidence type="ECO:0000313" key="7">
    <source>
        <dbReference type="EMBL" id="GAB0137999.1"/>
    </source>
</evidence>
<keyword evidence="4" id="KW-0274">FAD</keyword>
<keyword evidence="5" id="KW-0560">Oxidoreductase</keyword>
<dbReference type="Gene3D" id="3.50.50.60">
    <property type="entry name" value="FAD/NAD(P)-binding domain"/>
    <property type="match status" value="1"/>
</dbReference>
<dbReference type="InterPro" id="IPR036188">
    <property type="entry name" value="FAD/NAD-bd_sf"/>
</dbReference>
<evidence type="ECO:0000313" key="8">
    <source>
        <dbReference type="Proteomes" id="UP001562357"/>
    </source>
</evidence>
<comment type="similarity">
    <text evidence="2">Belongs to the paxM FAD-dependent monooxygenase family.</text>
</comment>
<proteinExistence type="inferred from homology"/>
<dbReference type="PANTHER" id="PTHR46720">
    <property type="entry name" value="HYDROXYLASE, PUTATIVE (AFU_ORTHOLOGUE AFUA_3G01460)-RELATED"/>
    <property type="match status" value="1"/>
</dbReference>
<gene>
    <name evidence="7" type="primary">g6248</name>
    <name evidence="7" type="ORF">EsDP_00006248</name>
</gene>
<keyword evidence="6" id="KW-0503">Monooxygenase</keyword>
<comment type="cofactor">
    <cofactor evidence="1">
        <name>FAD</name>
        <dbReference type="ChEBI" id="CHEBI:57692"/>
    </cofactor>
</comment>
<evidence type="ECO:0000256" key="6">
    <source>
        <dbReference type="ARBA" id="ARBA00023033"/>
    </source>
</evidence>
<accession>A0ABQ0CX13</accession>
<dbReference type="PANTHER" id="PTHR46720:SF3">
    <property type="entry name" value="FAD-BINDING DOMAIN-CONTAINING PROTEIN-RELATED"/>
    <property type="match status" value="1"/>
</dbReference>